<comment type="catalytic activity">
    <reaction evidence="6">
        <text>cytidine(34) in tRNA(Ile2) + L-lysine + ATP = lysidine(34) in tRNA(Ile2) + AMP + diphosphate + H(+)</text>
        <dbReference type="Rhea" id="RHEA:43744"/>
        <dbReference type="Rhea" id="RHEA-COMP:10625"/>
        <dbReference type="Rhea" id="RHEA-COMP:10670"/>
        <dbReference type="ChEBI" id="CHEBI:15378"/>
        <dbReference type="ChEBI" id="CHEBI:30616"/>
        <dbReference type="ChEBI" id="CHEBI:32551"/>
        <dbReference type="ChEBI" id="CHEBI:33019"/>
        <dbReference type="ChEBI" id="CHEBI:82748"/>
        <dbReference type="ChEBI" id="CHEBI:83665"/>
        <dbReference type="ChEBI" id="CHEBI:456215"/>
        <dbReference type="EC" id="6.3.4.19"/>
    </reaction>
</comment>
<feature type="region of interest" description="Disordered" evidence="7">
    <location>
        <begin position="19"/>
        <end position="102"/>
    </location>
</feature>
<dbReference type="EC" id="6.3.4.19" evidence="1"/>
<evidence type="ECO:0000256" key="7">
    <source>
        <dbReference type="SAM" id="MobiDB-lite"/>
    </source>
</evidence>
<evidence type="ECO:0000256" key="5">
    <source>
        <dbReference type="ARBA" id="ARBA00022840"/>
    </source>
</evidence>
<dbReference type="GO" id="GO:0032267">
    <property type="term" value="F:tRNA(Ile)-lysidine synthase activity"/>
    <property type="evidence" value="ECO:0007669"/>
    <property type="project" value="UniProtKB-EC"/>
</dbReference>
<dbReference type="Pfam" id="PF01171">
    <property type="entry name" value="ATP_bind_3"/>
    <property type="match status" value="1"/>
</dbReference>
<keyword evidence="5" id="KW-0067">ATP-binding</keyword>
<dbReference type="SUPFAM" id="SSF52402">
    <property type="entry name" value="Adenine nucleotide alpha hydrolases-like"/>
    <property type="match status" value="1"/>
</dbReference>
<dbReference type="InterPro" id="IPR012795">
    <property type="entry name" value="tRNA_Ile_lys_synt_N"/>
</dbReference>
<evidence type="ECO:0000259" key="8">
    <source>
        <dbReference type="Pfam" id="PF01171"/>
    </source>
</evidence>
<protein>
    <recommendedName>
        <fullName evidence="1">tRNA(Ile)-lysidine synthetase</fullName>
        <ecNumber evidence="1">6.3.4.19</ecNumber>
    </recommendedName>
</protein>
<evidence type="ECO:0000256" key="2">
    <source>
        <dbReference type="ARBA" id="ARBA00022598"/>
    </source>
</evidence>
<keyword evidence="2" id="KW-0436">Ligase</keyword>
<evidence type="ECO:0000256" key="4">
    <source>
        <dbReference type="ARBA" id="ARBA00022741"/>
    </source>
</evidence>
<keyword evidence="4" id="KW-0547">Nucleotide-binding</keyword>
<evidence type="ECO:0000313" key="9">
    <source>
        <dbReference type="EMBL" id="KAK6544707.1"/>
    </source>
</evidence>
<dbReference type="Gene3D" id="3.40.50.620">
    <property type="entry name" value="HUPs"/>
    <property type="match status" value="1"/>
</dbReference>
<dbReference type="HAMAP" id="MF_01161">
    <property type="entry name" value="tRNA_Ile_lys_synt"/>
    <property type="match status" value="1"/>
</dbReference>
<name>A0AAV9XT29_9PEZI</name>
<evidence type="ECO:0000256" key="1">
    <source>
        <dbReference type="ARBA" id="ARBA00013267"/>
    </source>
</evidence>
<evidence type="ECO:0000256" key="3">
    <source>
        <dbReference type="ARBA" id="ARBA00022694"/>
    </source>
</evidence>
<feature type="compositionally biased region" description="Low complexity" evidence="7">
    <location>
        <begin position="23"/>
        <end position="35"/>
    </location>
</feature>
<organism evidence="9 10">
    <name type="scientific">Orbilia ellipsospora</name>
    <dbReference type="NCBI Taxonomy" id="2528407"/>
    <lineage>
        <taxon>Eukaryota</taxon>
        <taxon>Fungi</taxon>
        <taxon>Dikarya</taxon>
        <taxon>Ascomycota</taxon>
        <taxon>Pezizomycotina</taxon>
        <taxon>Orbiliomycetes</taxon>
        <taxon>Orbiliales</taxon>
        <taxon>Orbiliaceae</taxon>
        <taxon>Orbilia</taxon>
    </lineage>
</organism>
<dbReference type="NCBIfam" id="TIGR02432">
    <property type="entry name" value="lysidine_TilS_N"/>
    <property type="match status" value="1"/>
</dbReference>
<proteinExistence type="inferred from homology"/>
<accession>A0AAV9XT29</accession>
<dbReference type="PANTHER" id="PTHR43033">
    <property type="entry name" value="TRNA(ILE)-LYSIDINE SYNTHASE-RELATED"/>
    <property type="match status" value="1"/>
</dbReference>
<dbReference type="EMBL" id="JAVHJO010000001">
    <property type="protein sequence ID" value="KAK6544707.1"/>
    <property type="molecule type" value="Genomic_DNA"/>
</dbReference>
<keyword evidence="3" id="KW-0819">tRNA processing</keyword>
<dbReference type="InterPro" id="IPR014729">
    <property type="entry name" value="Rossmann-like_a/b/a_fold"/>
</dbReference>
<dbReference type="PANTHER" id="PTHR43033:SF1">
    <property type="entry name" value="TRNA(ILE)-LYSIDINE SYNTHASE-RELATED"/>
    <property type="match status" value="1"/>
</dbReference>
<dbReference type="InterPro" id="IPR011063">
    <property type="entry name" value="TilS/TtcA_N"/>
</dbReference>
<dbReference type="InterPro" id="IPR012094">
    <property type="entry name" value="tRNA_Ile_lys_synt"/>
</dbReference>
<evidence type="ECO:0000313" key="10">
    <source>
        <dbReference type="Proteomes" id="UP001365542"/>
    </source>
</evidence>
<dbReference type="GO" id="GO:0005524">
    <property type="term" value="F:ATP binding"/>
    <property type="evidence" value="ECO:0007669"/>
    <property type="project" value="UniProtKB-KW"/>
</dbReference>
<keyword evidence="10" id="KW-1185">Reference proteome</keyword>
<feature type="compositionally biased region" description="Basic and acidic residues" evidence="7">
    <location>
        <begin position="84"/>
        <end position="95"/>
    </location>
</feature>
<comment type="caution">
    <text evidence="9">The sequence shown here is derived from an EMBL/GenBank/DDBJ whole genome shotgun (WGS) entry which is preliminary data.</text>
</comment>
<reference evidence="9 10" key="1">
    <citation type="submission" date="2019-10" db="EMBL/GenBank/DDBJ databases">
        <authorList>
            <person name="Palmer J.M."/>
        </authorList>
    </citation>
    <scope>NUCLEOTIDE SEQUENCE [LARGE SCALE GENOMIC DNA]</scope>
    <source>
        <strain evidence="9 10">TWF694</strain>
    </source>
</reference>
<feature type="domain" description="tRNA(Ile)-lysidine/2-thiocytidine synthase N-terminal" evidence="8">
    <location>
        <begin position="133"/>
        <end position="328"/>
    </location>
</feature>
<dbReference type="Proteomes" id="UP001365542">
    <property type="component" value="Unassembled WGS sequence"/>
</dbReference>
<dbReference type="GO" id="GO:0008033">
    <property type="term" value="P:tRNA processing"/>
    <property type="evidence" value="ECO:0007669"/>
    <property type="project" value="UniProtKB-KW"/>
</dbReference>
<evidence type="ECO:0000256" key="6">
    <source>
        <dbReference type="ARBA" id="ARBA00048539"/>
    </source>
</evidence>
<sequence>MRPIKPRFPNLIARFSTATKRFASSSSPAKSTAESVTAKINPPSSRTETFPWNPKLTSKKVKADSKTEPLLPPAKSIPKGKWKTLRDTNQTEHPKKSNRIPQLSPDKYAHLLRSVINIAADQKHKDVEIPKRMALAVSGGIDSMALAFLTASLKSFDNEFSSTEFVAMIVDHKLRAGSDEEADKVAKMMDRLGIKSHRITLNLNPTSVEKTRIELWARRERYTALARACQEYDIKHILTGHHGNDQAETFLMRLIKDSGHSGLACMAPVAKIPECEKVYGADEIMVLRPFLGVFKDRLRETLHRHGIEWYEDPTNADGTLTVRNAIRRLITPPTCPADLPVCLSPPSLVSRAKHIQLQNTWAEENVEWFLSRCTLRHIRASGVIEAFIPQTLLKFPIKFIAMVLARLAEVISPLDRVEMPQMQNVAVNIANMISRTNSETRDGNHPSVTWGEESTEVIKRSGRVSEFKLRYGEPVQYFRSAQTENNIYWEATRCHRMGNRPPGVILLCHRQPYIRYTSKRMTDTPEVDIDPKNPNEWVLFDGRFWMRYLGDADEPLMERVESGRAKRVFITATRKEVMHRFEQPGMNMEDDLGKVAAKELKKRMKGDAPGKSRSILPVLCEEIKMDVKLWKVPYRIHGFPTFELGGKLMGPWDWKPKRELVVCGTVIGDVPMSWKDGKMAPISMYSK</sequence>
<dbReference type="CDD" id="cd01992">
    <property type="entry name" value="TilS_N"/>
    <property type="match status" value="1"/>
</dbReference>
<dbReference type="AlphaFoldDB" id="A0AAV9XT29"/>
<gene>
    <name evidence="9" type="ORF">TWF694_001393</name>
</gene>